<name>A0ABM7RGQ2_9BACT</name>
<dbReference type="Proteomes" id="UP001374893">
    <property type="component" value="Chromosome"/>
</dbReference>
<feature type="transmembrane region" description="Helical" evidence="1">
    <location>
        <begin position="129"/>
        <end position="150"/>
    </location>
</feature>
<keyword evidence="1" id="KW-0812">Transmembrane</keyword>
<keyword evidence="1" id="KW-1133">Transmembrane helix</keyword>
<feature type="transmembrane region" description="Helical" evidence="1">
    <location>
        <begin position="56"/>
        <end position="77"/>
    </location>
</feature>
<dbReference type="Pfam" id="PF10011">
    <property type="entry name" value="DUF2254"/>
    <property type="match status" value="1"/>
</dbReference>
<reference evidence="2 3" key="1">
    <citation type="submission" date="2021-06" db="EMBL/GenBank/DDBJ databases">
        <title>Complete genome of Haloferula helveola possessing various polysaccharide degrading enzymes.</title>
        <authorList>
            <person name="Takami H."/>
            <person name="Huang C."/>
            <person name="Hamasaki K."/>
        </authorList>
    </citation>
    <scope>NUCLEOTIDE SEQUENCE [LARGE SCALE GENOMIC DNA]</scope>
    <source>
        <strain evidence="2 3">CN-1</strain>
    </source>
</reference>
<dbReference type="EMBL" id="AP024702">
    <property type="protein sequence ID" value="BCX48515.1"/>
    <property type="molecule type" value="Genomic_DNA"/>
</dbReference>
<evidence type="ECO:0000313" key="3">
    <source>
        <dbReference type="Proteomes" id="UP001374893"/>
    </source>
</evidence>
<sequence>MRTSFWFVPGSLVVLSAVIAHAIIAFDRSDASDSFTQWLQPEAVSADGVRSLLSTAATAVLTLAGLTFSATLVALTLASSQFGSRILRNFIRSLPNQFALGMLLGNFVFCLIVLRAVRSAEEGEFIPHIATLGAFLATLTSLATFIHFVHHISVSLQADRIISSIHSELDQAIERFFPDCRPEDPDERKADQEKSEWETIENEIPINANRSGYIAAINVEGLVETCAELGVRCRVLLRPGQFVQEGSTLLAVSHDGDLEDAELQRLRRDVLLDRIRTAEQDFEFCLRQLVEVALRALSPGINDPFTAMNCIDYLGDALGKVATRKLPKRTFSDAEKVPRVRVRPTVFADLLGAAFHQIRQAAADRADIAIRLLDVLEEIGDRAMLDTHRDAIAEHADAVLACASSVDGCDREPVEAAHRRVMEALGRS</sequence>
<dbReference type="InterPro" id="IPR018723">
    <property type="entry name" value="DUF2254_membrane"/>
</dbReference>
<protein>
    <recommendedName>
        <fullName evidence="4">DUF2254 domain-containing protein</fullName>
    </recommendedName>
</protein>
<evidence type="ECO:0008006" key="4">
    <source>
        <dbReference type="Google" id="ProtNLM"/>
    </source>
</evidence>
<gene>
    <name evidence="2" type="ORF">HAHE_24230</name>
</gene>
<feature type="transmembrane region" description="Helical" evidence="1">
    <location>
        <begin position="98"/>
        <end position="117"/>
    </location>
</feature>
<proteinExistence type="predicted"/>
<accession>A0ABM7RGQ2</accession>
<organism evidence="2 3">
    <name type="scientific">Haloferula helveola</name>
    <dbReference type="NCBI Taxonomy" id="490095"/>
    <lineage>
        <taxon>Bacteria</taxon>
        <taxon>Pseudomonadati</taxon>
        <taxon>Verrucomicrobiota</taxon>
        <taxon>Verrucomicrobiia</taxon>
        <taxon>Verrucomicrobiales</taxon>
        <taxon>Verrucomicrobiaceae</taxon>
        <taxon>Haloferula</taxon>
    </lineage>
</organism>
<evidence type="ECO:0000256" key="1">
    <source>
        <dbReference type="SAM" id="Phobius"/>
    </source>
</evidence>
<evidence type="ECO:0000313" key="2">
    <source>
        <dbReference type="EMBL" id="BCX48515.1"/>
    </source>
</evidence>
<keyword evidence="1" id="KW-0472">Membrane</keyword>
<keyword evidence="3" id="KW-1185">Reference proteome</keyword>